<dbReference type="AlphaFoldDB" id="A0A4Z1DYV1"/>
<organism evidence="2 3">
    <name type="scientific">Serinibacter arcticus</name>
    <dbReference type="NCBI Taxonomy" id="1655435"/>
    <lineage>
        <taxon>Bacteria</taxon>
        <taxon>Bacillati</taxon>
        <taxon>Actinomycetota</taxon>
        <taxon>Actinomycetes</taxon>
        <taxon>Micrococcales</taxon>
        <taxon>Beutenbergiaceae</taxon>
        <taxon>Serinibacter</taxon>
    </lineage>
</organism>
<feature type="compositionally biased region" description="Polar residues" evidence="1">
    <location>
        <begin position="1"/>
        <end position="24"/>
    </location>
</feature>
<accession>A0A4Z1DYV1</accession>
<reference evidence="2 3" key="1">
    <citation type="submission" date="2018-11" db="EMBL/GenBank/DDBJ databases">
        <title>Complete genome sequencing of the Actinobacteria Serinibacter sp. K3-2.</title>
        <authorList>
            <person name="Rakitin A.L."/>
            <person name="Beletsky A.V."/>
            <person name="Mardanov A.V."/>
            <person name="Ravin N.V."/>
            <person name="Gromova A.S."/>
            <person name="Filippova S.N."/>
            <person name="Gal'Chenko V.F."/>
        </authorList>
    </citation>
    <scope>NUCLEOTIDE SEQUENCE [LARGE SCALE GENOMIC DNA]</scope>
    <source>
        <strain evidence="2 3">K3-2</strain>
    </source>
</reference>
<feature type="region of interest" description="Disordered" evidence="1">
    <location>
        <begin position="1"/>
        <end position="54"/>
    </location>
</feature>
<comment type="caution">
    <text evidence="2">The sequence shown here is derived from an EMBL/GenBank/DDBJ whole genome shotgun (WGS) entry which is preliminary data.</text>
</comment>
<evidence type="ECO:0000256" key="1">
    <source>
        <dbReference type="SAM" id="MobiDB-lite"/>
    </source>
</evidence>
<sequence>MSTARLETASPSQFADSSTMSTRKSPSDGVISRTPMCGVRSIRARYPGRTSPVE</sequence>
<evidence type="ECO:0000313" key="2">
    <source>
        <dbReference type="EMBL" id="TGO04180.1"/>
    </source>
</evidence>
<dbReference type="Proteomes" id="UP000297318">
    <property type="component" value="Unassembled WGS sequence"/>
</dbReference>
<evidence type="ECO:0000313" key="3">
    <source>
        <dbReference type="Proteomes" id="UP000297318"/>
    </source>
</evidence>
<gene>
    <name evidence="2" type="ORF">SERN_2771</name>
</gene>
<keyword evidence="3" id="KW-1185">Reference proteome</keyword>
<proteinExistence type="predicted"/>
<protein>
    <submittedName>
        <fullName evidence="2">Uncharacterized protein</fullName>
    </submittedName>
</protein>
<name>A0A4Z1DYV1_9MICO</name>
<dbReference type="EMBL" id="RHPJ01000004">
    <property type="protein sequence ID" value="TGO04180.1"/>
    <property type="molecule type" value="Genomic_DNA"/>
</dbReference>